<evidence type="ECO:0000313" key="2">
    <source>
        <dbReference type="Proteomes" id="UP000752292"/>
    </source>
</evidence>
<dbReference type="EMBL" id="JACQRX010000295">
    <property type="protein sequence ID" value="MBI4252141.1"/>
    <property type="molecule type" value="Genomic_DNA"/>
</dbReference>
<dbReference type="Proteomes" id="UP000752292">
    <property type="component" value="Unassembled WGS sequence"/>
</dbReference>
<gene>
    <name evidence="1" type="ORF">HY618_06740</name>
</gene>
<evidence type="ECO:0000313" key="1">
    <source>
        <dbReference type="EMBL" id="MBI4252141.1"/>
    </source>
</evidence>
<accession>A0A933E8G2</accession>
<protein>
    <submittedName>
        <fullName evidence="1">Uncharacterized protein</fullName>
    </submittedName>
</protein>
<organism evidence="1 2">
    <name type="scientific">Tectimicrobiota bacterium</name>
    <dbReference type="NCBI Taxonomy" id="2528274"/>
    <lineage>
        <taxon>Bacteria</taxon>
        <taxon>Pseudomonadati</taxon>
        <taxon>Nitrospinota/Tectimicrobiota group</taxon>
        <taxon>Candidatus Tectimicrobiota</taxon>
    </lineage>
</organism>
<feature type="non-terminal residue" evidence="1">
    <location>
        <position position="1"/>
    </location>
</feature>
<comment type="caution">
    <text evidence="1">The sequence shown here is derived from an EMBL/GenBank/DDBJ whole genome shotgun (WGS) entry which is preliminary data.</text>
</comment>
<name>A0A933E8G2_UNCTE</name>
<reference evidence="1" key="1">
    <citation type="submission" date="2020-07" db="EMBL/GenBank/DDBJ databases">
        <title>Huge and variable diversity of episymbiotic CPR bacteria and DPANN archaea in groundwater ecosystems.</title>
        <authorList>
            <person name="He C.Y."/>
            <person name="Keren R."/>
            <person name="Whittaker M."/>
            <person name="Farag I.F."/>
            <person name="Doudna J."/>
            <person name="Cate J.H.D."/>
            <person name="Banfield J.F."/>
        </authorList>
    </citation>
    <scope>NUCLEOTIDE SEQUENCE</scope>
    <source>
        <strain evidence="1">NC_groundwater_1370_Ag_S-0.2um_69_93</strain>
    </source>
</reference>
<sequence length="75" mass="8261">DIGATLTGPSTAATTFDNAKNFGTAFEAGFRWKVYNQLVLNMVGSYLAAGDYGKVQTGRAKDDAWGIYYEFLHTW</sequence>
<proteinExistence type="predicted"/>
<dbReference type="AlphaFoldDB" id="A0A933E8G2"/>